<comment type="caution">
    <text evidence="1">The sequence shown here is derived from an EMBL/GenBank/DDBJ whole genome shotgun (WGS) entry which is preliminary data.</text>
</comment>
<dbReference type="EMBL" id="JAVIJP010000013">
    <property type="protein sequence ID" value="KAL3644609.1"/>
    <property type="molecule type" value="Genomic_DNA"/>
</dbReference>
<accession>A0ABD3DRU2</accession>
<proteinExistence type="predicted"/>
<evidence type="ECO:0000313" key="2">
    <source>
        <dbReference type="Proteomes" id="UP001632038"/>
    </source>
</evidence>
<name>A0ABD3DRU2_9LAMI</name>
<evidence type="ECO:0000313" key="1">
    <source>
        <dbReference type="EMBL" id="KAL3644609.1"/>
    </source>
</evidence>
<organism evidence="1 2">
    <name type="scientific">Castilleja foliolosa</name>
    <dbReference type="NCBI Taxonomy" id="1961234"/>
    <lineage>
        <taxon>Eukaryota</taxon>
        <taxon>Viridiplantae</taxon>
        <taxon>Streptophyta</taxon>
        <taxon>Embryophyta</taxon>
        <taxon>Tracheophyta</taxon>
        <taxon>Spermatophyta</taxon>
        <taxon>Magnoliopsida</taxon>
        <taxon>eudicotyledons</taxon>
        <taxon>Gunneridae</taxon>
        <taxon>Pentapetalae</taxon>
        <taxon>asterids</taxon>
        <taxon>lamiids</taxon>
        <taxon>Lamiales</taxon>
        <taxon>Orobanchaceae</taxon>
        <taxon>Pedicularideae</taxon>
        <taxon>Castillejinae</taxon>
        <taxon>Castilleja</taxon>
    </lineage>
</organism>
<protein>
    <submittedName>
        <fullName evidence="1">Uncharacterized protein</fullName>
    </submittedName>
</protein>
<sequence length="66" mass="7220">MKSILAILLLLVAVLLVTVVWLELKQVARKKAIVRAKIAIIVYAQKTFAYRGCKGPPGKDCLAPKS</sequence>
<gene>
    <name evidence="1" type="ORF">CASFOL_009789</name>
</gene>
<keyword evidence="2" id="KW-1185">Reference proteome</keyword>
<dbReference type="AlphaFoldDB" id="A0ABD3DRU2"/>
<reference evidence="2" key="1">
    <citation type="journal article" date="2024" name="IScience">
        <title>Strigolactones Initiate the Formation of Haustorium-like Structures in Castilleja.</title>
        <authorList>
            <person name="Buerger M."/>
            <person name="Peterson D."/>
            <person name="Chory J."/>
        </authorList>
    </citation>
    <scope>NUCLEOTIDE SEQUENCE [LARGE SCALE GENOMIC DNA]</scope>
</reference>
<dbReference type="Proteomes" id="UP001632038">
    <property type="component" value="Unassembled WGS sequence"/>
</dbReference>